<feature type="domain" description="HTH merR-type" evidence="2">
    <location>
        <begin position="11"/>
        <end position="81"/>
    </location>
</feature>
<name>A0ABW4P499_9NOCA</name>
<dbReference type="SUPFAM" id="SSF46955">
    <property type="entry name" value="Putative DNA-binding domain"/>
    <property type="match status" value="1"/>
</dbReference>
<reference evidence="4" key="1">
    <citation type="journal article" date="2019" name="Int. J. Syst. Evol. Microbiol.">
        <title>The Global Catalogue of Microorganisms (GCM) 10K type strain sequencing project: providing services to taxonomists for standard genome sequencing and annotation.</title>
        <authorList>
            <consortium name="The Broad Institute Genomics Platform"/>
            <consortium name="The Broad Institute Genome Sequencing Center for Infectious Disease"/>
            <person name="Wu L."/>
            <person name="Ma J."/>
        </authorList>
    </citation>
    <scope>NUCLEOTIDE SEQUENCE [LARGE SCALE GENOMIC DNA]</scope>
    <source>
        <strain evidence="4">DT72</strain>
    </source>
</reference>
<comment type="caution">
    <text evidence="3">The sequence shown here is derived from an EMBL/GenBank/DDBJ whole genome shotgun (WGS) entry which is preliminary data.</text>
</comment>
<dbReference type="RefSeq" id="WP_378485807.1">
    <property type="nucleotide sequence ID" value="NZ_JBHUFB010000010.1"/>
</dbReference>
<evidence type="ECO:0000256" key="1">
    <source>
        <dbReference type="ARBA" id="ARBA00023125"/>
    </source>
</evidence>
<dbReference type="SUPFAM" id="SSF55136">
    <property type="entry name" value="Probable bacterial effector-binding domain"/>
    <property type="match status" value="1"/>
</dbReference>
<dbReference type="PANTHER" id="PTHR30204">
    <property type="entry name" value="REDOX-CYCLING DRUG-SENSING TRANSCRIPTIONAL ACTIVATOR SOXR"/>
    <property type="match status" value="1"/>
</dbReference>
<keyword evidence="1" id="KW-0238">DNA-binding</keyword>
<dbReference type="InterPro" id="IPR011256">
    <property type="entry name" value="Reg_factor_effector_dom_sf"/>
</dbReference>
<dbReference type="Proteomes" id="UP001597286">
    <property type="component" value="Unassembled WGS sequence"/>
</dbReference>
<dbReference type="Gene3D" id="1.10.1660.10">
    <property type="match status" value="1"/>
</dbReference>
<dbReference type="PANTHER" id="PTHR30204:SF97">
    <property type="entry name" value="MERR FAMILY REGULATORY PROTEIN"/>
    <property type="match status" value="1"/>
</dbReference>
<dbReference type="InterPro" id="IPR029442">
    <property type="entry name" value="GyrI-like"/>
</dbReference>
<dbReference type="InterPro" id="IPR010499">
    <property type="entry name" value="AraC_E-bd"/>
</dbReference>
<dbReference type="SMART" id="SM00422">
    <property type="entry name" value="HTH_MERR"/>
    <property type="match status" value="1"/>
</dbReference>
<sequence length="282" mass="30625">MADDPDTDDTLMAIGEFSSLTRISVRMLRHYDEHGVLTPAAVDAATGYRRYRPQQITDAARIRRLRDVGFGVSAIGALLAADGTPAYRRALHMHRRTLVEEADLARTRLRALDRMLDETTEEIAMTTVELTDMPAHTLVCLRGTVADYAAEGELWQRFMPAVQSQGVTPAGPGGCIEHDGEFREADVDESVFLPVAPGTAVDAPLHTVAVPDRRVVVATVTGPYAEAIPRAHEAIAAFLAEHGLSAARDGDDVTTHHFNVYVTDPSTTPEAELVTAVHLPVR</sequence>
<dbReference type="InterPro" id="IPR009061">
    <property type="entry name" value="DNA-bd_dom_put_sf"/>
</dbReference>
<evidence type="ECO:0000313" key="4">
    <source>
        <dbReference type="Proteomes" id="UP001597286"/>
    </source>
</evidence>
<dbReference type="EMBL" id="JBHUFB010000010">
    <property type="protein sequence ID" value="MFD1813337.1"/>
    <property type="molecule type" value="Genomic_DNA"/>
</dbReference>
<dbReference type="PROSITE" id="PS00552">
    <property type="entry name" value="HTH_MERR_1"/>
    <property type="match status" value="1"/>
</dbReference>
<proteinExistence type="predicted"/>
<keyword evidence="4" id="KW-1185">Reference proteome</keyword>
<dbReference type="InterPro" id="IPR000551">
    <property type="entry name" value="MerR-type_HTH_dom"/>
</dbReference>
<organism evidence="3 4">
    <name type="scientific">Rhodococcus gannanensis</name>
    <dbReference type="NCBI Taxonomy" id="1960308"/>
    <lineage>
        <taxon>Bacteria</taxon>
        <taxon>Bacillati</taxon>
        <taxon>Actinomycetota</taxon>
        <taxon>Actinomycetes</taxon>
        <taxon>Mycobacteriales</taxon>
        <taxon>Nocardiaceae</taxon>
        <taxon>Rhodococcus</taxon>
    </lineage>
</organism>
<dbReference type="SMART" id="SM00871">
    <property type="entry name" value="AraC_E_bind"/>
    <property type="match status" value="1"/>
</dbReference>
<evidence type="ECO:0000259" key="2">
    <source>
        <dbReference type="PROSITE" id="PS50937"/>
    </source>
</evidence>
<dbReference type="CDD" id="cd01107">
    <property type="entry name" value="HTH_BmrR"/>
    <property type="match status" value="1"/>
</dbReference>
<dbReference type="Gene3D" id="3.20.80.10">
    <property type="entry name" value="Regulatory factor, effector binding domain"/>
    <property type="match status" value="1"/>
</dbReference>
<dbReference type="Pfam" id="PF13411">
    <property type="entry name" value="MerR_1"/>
    <property type="match status" value="1"/>
</dbReference>
<dbReference type="Pfam" id="PF06445">
    <property type="entry name" value="GyrI-like"/>
    <property type="match status" value="1"/>
</dbReference>
<gene>
    <name evidence="3" type="ORF">ACFSJG_14025</name>
</gene>
<protein>
    <submittedName>
        <fullName evidence="3">MerR family transcriptional regulator</fullName>
    </submittedName>
</protein>
<accession>A0ABW4P499</accession>
<dbReference type="InterPro" id="IPR047057">
    <property type="entry name" value="MerR_fam"/>
</dbReference>
<dbReference type="PROSITE" id="PS50937">
    <property type="entry name" value="HTH_MERR_2"/>
    <property type="match status" value="1"/>
</dbReference>
<evidence type="ECO:0000313" key="3">
    <source>
        <dbReference type="EMBL" id="MFD1813337.1"/>
    </source>
</evidence>